<feature type="domain" description="EF-hand" evidence="11">
    <location>
        <begin position="248"/>
        <end position="283"/>
    </location>
</feature>
<dbReference type="InterPro" id="IPR002048">
    <property type="entry name" value="EF_hand_dom"/>
</dbReference>
<evidence type="ECO:0000256" key="8">
    <source>
        <dbReference type="SAM" id="MobiDB-lite"/>
    </source>
</evidence>
<evidence type="ECO:0000256" key="5">
    <source>
        <dbReference type="ARBA" id="ARBA00023098"/>
    </source>
</evidence>
<dbReference type="InterPro" id="IPR011992">
    <property type="entry name" value="EF-hand-dom_pair"/>
</dbReference>
<dbReference type="InterPro" id="IPR000909">
    <property type="entry name" value="PLipase_C_PInositol-sp_X_dom"/>
</dbReference>
<feature type="compositionally biased region" description="Low complexity" evidence="8">
    <location>
        <begin position="180"/>
        <end position="192"/>
    </location>
</feature>
<accession>A0AAN6GWV9</accession>
<dbReference type="PROSITE" id="PS50004">
    <property type="entry name" value="C2"/>
    <property type="match status" value="1"/>
</dbReference>
<dbReference type="Gene3D" id="2.60.40.150">
    <property type="entry name" value="C2 domain"/>
    <property type="match status" value="1"/>
</dbReference>
<dbReference type="Gene3D" id="2.30.29.30">
    <property type="entry name" value="Pleckstrin-homology domain (PH domain)/Phosphotyrosine-binding domain (PTB)"/>
    <property type="match status" value="1"/>
</dbReference>
<dbReference type="PROSITE" id="PS50007">
    <property type="entry name" value="PIPLC_X_DOMAIN"/>
    <property type="match status" value="1"/>
</dbReference>
<protein>
    <recommendedName>
        <fullName evidence="1 7">Phosphoinositide phospholipase C</fullName>
        <ecNumber evidence="1 7">3.1.4.11</ecNumber>
    </recommendedName>
</protein>
<feature type="domain" description="EF-hand" evidence="11">
    <location>
        <begin position="212"/>
        <end position="247"/>
    </location>
</feature>
<dbReference type="GO" id="GO:0048015">
    <property type="term" value="P:phosphatidylinositol-mediated signaling"/>
    <property type="evidence" value="ECO:0007669"/>
    <property type="project" value="TreeGrafter"/>
</dbReference>
<feature type="compositionally biased region" description="Low complexity" evidence="8">
    <location>
        <begin position="1165"/>
        <end position="1186"/>
    </location>
</feature>
<feature type="domain" description="C2" evidence="9">
    <location>
        <begin position="1060"/>
        <end position="1286"/>
    </location>
</feature>
<dbReference type="Pfam" id="PF00388">
    <property type="entry name" value="PI-PLC-X"/>
    <property type="match status" value="1"/>
</dbReference>
<feature type="region of interest" description="Disordered" evidence="8">
    <location>
        <begin position="171"/>
        <end position="200"/>
    </location>
</feature>
<dbReference type="SUPFAM" id="SSF51695">
    <property type="entry name" value="PLC-like phosphodiesterases"/>
    <property type="match status" value="1"/>
</dbReference>
<evidence type="ECO:0000256" key="7">
    <source>
        <dbReference type="RuleBase" id="RU361133"/>
    </source>
</evidence>
<dbReference type="GO" id="GO:0004435">
    <property type="term" value="F:phosphatidylinositol-4,5-bisphosphate phospholipase C activity"/>
    <property type="evidence" value="ECO:0007669"/>
    <property type="project" value="UniProtKB-EC"/>
</dbReference>
<dbReference type="EC" id="3.1.4.11" evidence="1 7"/>
<dbReference type="GO" id="GO:0005509">
    <property type="term" value="F:calcium ion binding"/>
    <property type="evidence" value="ECO:0007669"/>
    <property type="project" value="InterPro"/>
</dbReference>
<proteinExistence type="predicted"/>
<feature type="region of interest" description="Disordered" evidence="8">
    <location>
        <begin position="440"/>
        <end position="470"/>
    </location>
</feature>
<dbReference type="InterPro" id="IPR035892">
    <property type="entry name" value="C2_domain_sf"/>
</dbReference>
<keyword evidence="3" id="KW-0106">Calcium</keyword>
<dbReference type="Gene3D" id="3.20.20.190">
    <property type="entry name" value="Phosphatidylinositol (PI) phosphodiesterase"/>
    <property type="match status" value="1"/>
</dbReference>
<dbReference type="SMART" id="SM00149">
    <property type="entry name" value="PLCYc"/>
    <property type="match status" value="1"/>
</dbReference>
<dbReference type="InterPro" id="IPR001192">
    <property type="entry name" value="PI-PLC_fam"/>
</dbReference>
<dbReference type="InterPro" id="IPR000008">
    <property type="entry name" value="C2_dom"/>
</dbReference>
<sequence length="1337" mass="146386">MGSRRNTITRVSSEDQHASSSSSSSAPVTPSSVYLLGVEIPFELWQGEDMVKVTPKKSRNCRFRLDLDQSRIVWDSKRKNAIDVDLISELRVGDDALQARRECGGAKFEKYAARWMSIHYKRMGQYKTVHVITHSKESLQRWRDTLLELQRVRNEILLGISGDGVGGYSGRFGGGGGGASSSSNSNQFSPGSPTEPRSLIDPASAWKTFAQRDQIWLRQHWHTADTNDDGKRDFEEIVKLCRNLGINAPKPDLKAHFIAADMNQSGTLDFDDFVRFVKFLTRRRCVESVFIQWADREVDPIQSVWEVPASEYQGHGVRRRRSASAPYPKNRRLRPAGDLMIRTDEALNFHRPVQMQAMVQSPALDEGPEQFESSEPLVASPDSTPPTATQAQFSGRPWEDNQATIRRRGRKASLGGILYQSSPVAALSADNMRSFGGAIENGGPSIGTPARAHSPNPTAATAPAPASSSSTNHYSRFLATAAHRPEVDCSRLGISRDAFAEFLRVEQKLLDLPEDELRTLFNKYSSPHSGAIHLEMFTAFLMSPDNALIVDQSPFLIAAARRTARPALGMGFSSLAACLPHSSSSEVQPPPYEAHEAFHRELVASDNSGPSSHNEGCSAAAADESEKEPQDPISMASSIAALSIRSSATSITAVEDRGPIEDPPPPQALVMALPHNALVYHDMTRPLSEYYVSSSHNTYLLGNQWKGDSTIEGYTRALRRGARSVEIDCWQVDNEIVVKHGHTWTAPIPIVDVIDTIARYAFESSPYPLIVSLEIHLDVAQQDRLAQILRERLGPLLLSEALVNRHQTGSLPSPEDLKGKILIKAKNLHVAEQDRRKAEKGEKSEIPAMEFVDQESYMTTGLDPNESEGGGVGGESLSGCTIISPFGDSCSDHSSSSSSSSGCFSVLYRAAVANARALVRNMTVRRNAKKAAAAGGASQKKTLSANLASLLIYTIGVASRGFEDESVYKIEHMISFSDQAATKAMKDHKEMLIRHNITHLTRIWPKLNNLAKLSSANFLPHSMWAGGCQLAALNWQTPDLGLQMNDAMFARNGTCGYVLKPEALRFEDLCKDASERVRFAFDVTIISAQQLPRFNDVSRDKDKDSDVIDPFVQLTLYAPEPWGPQPPSNELTRSFLGSVSPAVGTPTGLNTNGFDFEATPPRKSSTSLSFAASTAGSSLSAPGSLLESRRMRRSDSVSSVSSVTGTGASKRNRLRTPTIKGNGFNPTWNHTLTMVVDVPAGDTTIARASDLLGDDSGKPDDIRGLSRGLLDLCFLKFEVREDTQLDTTTYATSCICIGSLLQGYKHVPLHDALLSRYPFSTLFIHVNSRYIGIVPGK</sequence>
<comment type="caution">
    <text evidence="12">The sequence shown here is derived from an EMBL/GenBank/DDBJ whole genome shotgun (WGS) entry which is preliminary data.</text>
</comment>
<dbReference type="SUPFAM" id="SSF49562">
    <property type="entry name" value="C2 domain (Calcium/lipid-binding domain, CaLB)"/>
    <property type="match status" value="1"/>
</dbReference>
<dbReference type="Gene3D" id="1.10.238.10">
    <property type="entry name" value="EF-hand"/>
    <property type="match status" value="1"/>
</dbReference>
<dbReference type="InterPro" id="IPR001711">
    <property type="entry name" value="PLipase_C_Pinositol-sp_Y"/>
</dbReference>
<name>A0AAN6GWV9_9BASI</name>
<dbReference type="EMBL" id="JAPDMZ010000050">
    <property type="protein sequence ID" value="KAK0553448.1"/>
    <property type="molecule type" value="Genomic_DNA"/>
</dbReference>
<dbReference type="GO" id="GO:0051209">
    <property type="term" value="P:release of sequestered calcium ion into cytosol"/>
    <property type="evidence" value="ECO:0007669"/>
    <property type="project" value="TreeGrafter"/>
</dbReference>
<feature type="compositionally biased region" description="Low complexity" evidence="8">
    <location>
        <begin position="18"/>
        <end position="29"/>
    </location>
</feature>
<reference evidence="12" key="1">
    <citation type="journal article" date="2023" name="PhytoFront">
        <title>Draft Genome Resources of Seven Strains of Tilletia horrida, Causal Agent of Kernel Smut of Rice.</title>
        <authorList>
            <person name="Khanal S."/>
            <person name="Antony Babu S."/>
            <person name="Zhou X.G."/>
        </authorList>
    </citation>
    <scope>NUCLEOTIDE SEQUENCE</scope>
    <source>
        <strain evidence="12">TX6</strain>
    </source>
</reference>
<organism evidence="12 13">
    <name type="scientific">Tilletia horrida</name>
    <dbReference type="NCBI Taxonomy" id="155126"/>
    <lineage>
        <taxon>Eukaryota</taxon>
        <taxon>Fungi</taxon>
        <taxon>Dikarya</taxon>
        <taxon>Basidiomycota</taxon>
        <taxon>Ustilaginomycotina</taxon>
        <taxon>Exobasidiomycetes</taxon>
        <taxon>Tilletiales</taxon>
        <taxon>Tilletiaceae</taxon>
        <taxon>Tilletia</taxon>
    </lineage>
</organism>
<evidence type="ECO:0000256" key="1">
    <source>
        <dbReference type="ARBA" id="ARBA00012368"/>
    </source>
</evidence>
<dbReference type="PROSITE" id="PS50008">
    <property type="entry name" value="PIPLC_Y_DOMAIN"/>
    <property type="match status" value="1"/>
</dbReference>
<dbReference type="PROSITE" id="PS00018">
    <property type="entry name" value="EF_HAND_1"/>
    <property type="match status" value="1"/>
</dbReference>
<dbReference type="PRINTS" id="PR00390">
    <property type="entry name" value="PHPHLIPASEC"/>
</dbReference>
<feature type="compositionally biased region" description="Low complexity" evidence="8">
    <location>
        <begin position="454"/>
        <end position="470"/>
    </location>
</feature>
<dbReference type="SUPFAM" id="SSF47473">
    <property type="entry name" value="EF-hand"/>
    <property type="match status" value="1"/>
</dbReference>
<keyword evidence="2 7" id="KW-0378">Hydrolase</keyword>
<dbReference type="SMART" id="SM00148">
    <property type="entry name" value="PLCXc"/>
    <property type="match status" value="1"/>
</dbReference>
<dbReference type="Pfam" id="PF00387">
    <property type="entry name" value="PI-PLC-Y"/>
    <property type="match status" value="1"/>
</dbReference>
<dbReference type="Proteomes" id="UP001176517">
    <property type="component" value="Unassembled WGS sequence"/>
</dbReference>
<dbReference type="PROSITE" id="PS50222">
    <property type="entry name" value="EF_HAND_2"/>
    <property type="match status" value="2"/>
</dbReference>
<keyword evidence="6" id="KW-0807">Transducer</keyword>
<dbReference type="CDD" id="cd00275">
    <property type="entry name" value="C2_PLC_like"/>
    <property type="match status" value="1"/>
</dbReference>
<dbReference type="SUPFAM" id="SSF50729">
    <property type="entry name" value="PH domain-like"/>
    <property type="match status" value="1"/>
</dbReference>
<keyword evidence="4 7" id="KW-0442">Lipid degradation</keyword>
<keyword evidence="13" id="KW-1185">Reference proteome</keyword>
<feature type="compositionally biased region" description="Polar residues" evidence="8">
    <location>
        <begin position="381"/>
        <end position="393"/>
    </location>
</feature>
<evidence type="ECO:0000256" key="6">
    <source>
        <dbReference type="ARBA" id="ARBA00023224"/>
    </source>
</evidence>
<dbReference type="InterPro" id="IPR018247">
    <property type="entry name" value="EF_Hand_1_Ca_BS"/>
</dbReference>
<evidence type="ECO:0000313" key="13">
    <source>
        <dbReference type="Proteomes" id="UP001176517"/>
    </source>
</evidence>
<dbReference type="SMART" id="SM00239">
    <property type="entry name" value="C2"/>
    <property type="match status" value="1"/>
</dbReference>
<evidence type="ECO:0000259" key="10">
    <source>
        <dbReference type="PROSITE" id="PS50008"/>
    </source>
</evidence>
<feature type="region of interest" description="Disordered" evidence="8">
    <location>
        <begin position="604"/>
        <end position="633"/>
    </location>
</feature>
<evidence type="ECO:0000256" key="3">
    <source>
        <dbReference type="ARBA" id="ARBA00022837"/>
    </source>
</evidence>
<dbReference type="PANTHER" id="PTHR10336:SF36">
    <property type="entry name" value="1-PHOSPHATIDYLINOSITOL 4,5-BISPHOSPHATE PHOSPHODIESTERASE BETA-4"/>
    <property type="match status" value="1"/>
</dbReference>
<feature type="region of interest" description="Disordered" evidence="8">
    <location>
        <begin position="1165"/>
        <end position="1222"/>
    </location>
</feature>
<evidence type="ECO:0000256" key="2">
    <source>
        <dbReference type="ARBA" id="ARBA00022801"/>
    </source>
</evidence>
<feature type="compositionally biased region" description="Polar residues" evidence="8">
    <location>
        <begin position="1"/>
        <end position="11"/>
    </location>
</feature>
<dbReference type="SMART" id="SM00054">
    <property type="entry name" value="EFh"/>
    <property type="match status" value="2"/>
</dbReference>
<evidence type="ECO:0000259" key="11">
    <source>
        <dbReference type="PROSITE" id="PS50222"/>
    </source>
</evidence>
<feature type="region of interest" description="Disordered" evidence="8">
    <location>
        <begin position="362"/>
        <end position="401"/>
    </location>
</feature>
<evidence type="ECO:0000256" key="4">
    <source>
        <dbReference type="ARBA" id="ARBA00022963"/>
    </source>
</evidence>
<dbReference type="InterPro" id="IPR011993">
    <property type="entry name" value="PH-like_dom_sf"/>
</dbReference>
<feature type="domain" description="PI-PLC Y-box" evidence="10">
    <location>
        <begin position="947"/>
        <end position="1065"/>
    </location>
</feature>
<dbReference type="PANTHER" id="PTHR10336">
    <property type="entry name" value="PHOSPHOINOSITIDE-SPECIFIC PHOSPHOLIPASE C FAMILY PROTEIN"/>
    <property type="match status" value="1"/>
</dbReference>
<evidence type="ECO:0000259" key="9">
    <source>
        <dbReference type="PROSITE" id="PS50004"/>
    </source>
</evidence>
<keyword evidence="5 7" id="KW-0443">Lipid metabolism</keyword>
<dbReference type="InterPro" id="IPR017946">
    <property type="entry name" value="PLC-like_Pdiesterase_TIM-brl"/>
</dbReference>
<dbReference type="GO" id="GO:0016042">
    <property type="term" value="P:lipid catabolic process"/>
    <property type="evidence" value="ECO:0007669"/>
    <property type="project" value="UniProtKB-KW"/>
</dbReference>
<gene>
    <name evidence="12" type="ORF">OC846_002497</name>
</gene>
<evidence type="ECO:0000313" key="12">
    <source>
        <dbReference type="EMBL" id="KAK0553448.1"/>
    </source>
</evidence>
<feature type="region of interest" description="Disordered" evidence="8">
    <location>
        <begin position="1"/>
        <end position="29"/>
    </location>
</feature>
<feature type="compositionally biased region" description="Polar residues" evidence="8">
    <location>
        <begin position="605"/>
        <end position="615"/>
    </location>
</feature>
<comment type="catalytic activity">
    <reaction evidence="7">
        <text>a 1,2-diacyl-sn-glycero-3-phospho-(1D-myo-inositol-4,5-bisphosphate) + H2O = 1D-myo-inositol 1,4,5-trisphosphate + a 1,2-diacyl-sn-glycerol + H(+)</text>
        <dbReference type="Rhea" id="RHEA:33179"/>
        <dbReference type="ChEBI" id="CHEBI:15377"/>
        <dbReference type="ChEBI" id="CHEBI:15378"/>
        <dbReference type="ChEBI" id="CHEBI:17815"/>
        <dbReference type="ChEBI" id="CHEBI:58456"/>
        <dbReference type="ChEBI" id="CHEBI:203600"/>
        <dbReference type="EC" id="3.1.4.11"/>
    </reaction>
</comment>